<dbReference type="Pfam" id="PF01202">
    <property type="entry name" value="SKI"/>
    <property type="match status" value="1"/>
</dbReference>
<dbReference type="Gene3D" id="3.40.50.300">
    <property type="entry name" value="P-loop containing nucleotide triphosphate hydrolases"/>
    <property type="match status" value="1"/>
</dbReference>
<dbReference type="Proteomes" id="UP000594892">
    <property type="component" value="Chromosome 1"/>
</dbReference>
<feature type="binding site" evidence="11">
    <location>
        <begin position="6"/>
        <end position="11"/>
    </location>
    <ligand>
        <name>ATP</name>
        <dbReference type="ChEBI" id="CHEBI:30616"/>
    </ligand>
</feature>
<dbReference type="GO" id="GO:0009073">
    <property type="term" value="P:aromatic amino acid family biosynthetic process"/>
    <property type="evidence" value="ECO:0007669"/>
    <property type="project" value="UniProtKB-KW"/>
</dbReference>
<feature type="binding site" evidence="11">
    <location>
        <position position="71"/>
    </location>
    <ligand>
        <name>substrate</name>
    </ligand>
</feature>
<dbReference type="GO" id="GO:0004765">
    <property type="term" value="F:shikimate kinase activity"/>
    <property type="evidence" value="ECO:0007669"/>
    <property type="project" value="UniProtKB-UniRule"/>
</dbReference>
<evidence type="ECO:0000256" key="7">
    <source>
        <dbReference type="ARBA" id="ARBA00022777"/>
    </source>
</evidence>
<dbReference type="InterPro" id="IPR000623">
    <property type="entry name" value="Shikimate_kinase/TSH1"/>
</dbReference>
<dbReference type="InterPro" id="IPR027417">
    <property type="entry name" value="P-loop_NTPase"/>
</dbReference>
<comment type="subcellular location">
    <subcellularLocation>
        <location evidence="11">Cytoplasm</location>
    </subcellularLocation>
</comment>
<evidence type="ECO:0000256" key="8">
    <source>
        <dbReference type="ARBA" id="ARBA00022840"/>
    </source>
</evidence>
<keyword evidence="11" id="KW-0479">Metal-binding</keyword>
<comment type="cofactor">
    <cofactor evidence="11">
        <name>Mg(2+)</name>
        <dbReference type="ChEBI" id="CHEBI:18420"/>
    </cofactor>
    <text evidence="11">Binds 1 Mg(2+) ion per subunit.</text>
</comment>
<evidence type="ECO:0000256" key="10">
    <source>
        <dbReference type="ARBA" id="ARBA00048567"/>
    </source>
</evidence>
<evidence type="ECO:0000256" key="4">
    <source>
        <dbReference type="ARBA" id="ARBA00022605"/>
    </source>
</evidence>
<dbReference type="PANTHER" id="PTHR21087:SF16">
    <property type="entry name" value="SHIKIMATE KINASE 1, CHLOROPLASTIC"/>
    <property type="match status" value="1"/>
</dbReference>
<evidence type="ECO:0000256" key="2">
    <source>
        <dbReference type="ARBA" id="ARBA00006997"/>
    </source>
</evidence>
<keyword evidence="5 11" id="KW-0808">Transferase</keyword>
<proteinExistence type="inferred from homology"/>
<dbReference type="GO" id="GO:0000287">
    <property type="term" value="F:magnesium ion binding"/>
    <property type="evidence" value="ECO:0007669"/>
    <property type="project" value="UniProtKB-UniRule"/>
</dbReference>
<keyword evidence="11" id="KW-0460">Magnesium</keyword>
<evidence type="ECO:0000256" key="1">
    <source>
        <dbReference type="ARBA" id="ARBA00004842"/>
    </source>
</evidence>
<feature type="binding site" evidence="11">
    <location>
        <position position="49"/>
    </location>
    <ligand>
        <name>substrate</name>
    </ligand>
</feature>
<feature type="binding site" evidence="11">
    <location>
        <position position="10"/>
    </location>
    <ligand>
        <name>Mg(2+)</name>
        <dbReference type="ChEBI" id="CHEBI:18420"/>
    </ligand>
</feature>
<name>A0AAP9XXL1_BURGL</name>
<keyword evidence="11" id="KW-0963">Cytoplasm</keyword>
<evidence type="ECO:0000256" key="6">
    <source>
        <dbReference type="ARBA" id="ARBA00022741"/>
    </source>
</evidence>
<keyword evidence="6 11" id="KW-0547">Nucleotide-binding</keyword>
<comment type="function">
    <text evidence="11">Catalyzes the specific phosphorylation of the 3-hydroxyl group of shikimic acid using ATP as a cosubstrate.</text>
</comment>
<evidence type="ECO:0000256" key="5">
    <source>
        <dbReference type="ARBA" id="ARBA00022679"/>
    </source>
</evidence>
<dbReference type="SUPFAM" id="SSF52540">
    <property type="entry name" value="P-loop containing nucleoside triphosphate hydrolases"/>
    <property type="match status" value="1"/>
</dbReference>
<evidence type="ECO:0000313" key="13">
    <source>
        <dbReference type="Proteomes" id="UP000594892"/>
    </source>
</evidence>
<feature type="binding site" evidence="11">
    <location>
        <position position="28"/>
    </location>
    <ligand>
        <name>substrate</name>
    </ligand>
</feature>
<protein>
    <recommendedName>
        <fullName evidence="3 11">Shikimate kinase</fullName>
        <shortName evidence="11">SK</shortName>
        <ecNumber evidence="3 11">2.7.1.71</ecNumber>
    </recommendedName>
</protein>
<dbReference type="CDD" id="cd00464">
    <property type="entry name" value="SK"/>
    <property type="match status" value="1"/>
</dbReference>
<dbReference type="EC" id="2.7.1.71" evidence="3 11"/>
<keyword evidence="8 11" id="KW-0067">ATP-binding</keyword>
<dbReference type="InterPro" id="IPR031322">
    <property type="entry name" value="Shikimate/glucono_kinase"/>
</dbReference>
<evidence type="ECO:0000256" key="11">
    <source>
        <dbReference type="HAMAP-Rule" id="MF_00109"/>
    </source>
</evidence>
<feature type="binding site" evidence="11">
    <location>
        <position position="109"/>
    </location>
    <ligand>
        <name>ATP</name>
        <dbReference type="ChEBI" id="CHEBI:30616"/>
    </ligand>
</feature>
<dbReference type="HAMAP" id="MF_00109">
    <property type="entry name" value="Shikimate_kinase"/>
    <property type="match status" value="1"/>
</dbReference>
<evidence type="ECO:0000313" key="12">
    <source>
        <dbReference type="EMBL" id="QPQ89267.1"/>
    </source>
</evidence>
<dbReference type="GO" id="GO:0005524">
    <property type="term" value="F:ATP binding"/>
    <property type="evidence" value="ECO:0007669"/>
    <property type="project" value="UniProtKB-UniRule"/>
</dbReference>
<organism evidence="12 13">
    <name type="scientific">Burkholderia glumae</name>
    <name type="common">Pseudomonas glumae</name>
    <dbReference type="NCBI Taxonomy" id="337"/>
    <lineage>
        <taxon>Bacteria</taxon>
        <taxon>Pseudomonadati</taxon>
        <taxon>Pseudomonadota</taxon>
        <taxon>Betaproteobacteria</taxon>
        <taxon>Burkholderiales</taxon>
        <taxon>Burkholderiaceae</taxon>
        <taxon>Burkholderia</taxon>
    </lineage>
</organism>
<comment type="pathway">
    <text evidence="1 11">Metabolic intermediate biosynthesis; chorismate biosynthesis; chorismate from D-erythrose 4-phosphate and phosphoenolpyruvate: step 5/7.</text>
</comment>
<comment type="similarity">
    <text evidence="2 11">Belongs to the shikimate kinase family.</text>
</comment>
<comment type="catalytic activity">
    <reaction evidence="10 11">
        <text>shikimate + ATP = 3-phosphoshikimate + ADP + H(+)</text>
        <dbReference type="Rhea" id="RHEA:13121"/>
        <dbReference type="ChEBI" id="CHEBI:15378"/>
        <dbReference type="ChEBI" id="CHEBI:30616"/>
        <dbReference type="ChEBI" id="CHEBI:36208"/>
        <dbReference type="ChEBI" id="CHEBI:145989"/>
        <dbReference type="ChEBI" id="CHEBI:456216"/>
        <dbReference type="EC" id="2.7.1.71"/>
    </reaction>
</comment>
<dbReference type="PANTHER" id="PTHR21087">
    <property type="entry name" value="SHIKIMATE KINASE"/>
    <property type="match status" value="1"/>
</dbReference>
<dbReference type="EMBL" id="CP065600">
    <property type="protein sequence ID" value="QPQ89267.1"/>
    <property type="molecule type" value="Genomic_DNA"/>
</dbReference>
<gene>
    <name evidence="11" type="primary">aroK</name>
    <name evidence="12" type="ORF">I6H06_06285</name>
</gene>
<reference evidence="12 13" key="1">
    <citation type="submission" date="2020-12" db="EMBL/GenBank/DDBJ databases">
        <title>FDA dAtabase for Regulatory Grade micrObial Sequences (FDA-ARGOS): Supporting development and validation of Infectious Disease Dx tests.</title>
        <authorList>
            <person name="Minogue T."/>
            <person name="Wolcott M."/>
            <person name="Wasieloski L."/>
            <person name="Aguilar W."/>
            <person name="Moore D."/>
            <person name="Jaissle J."/>
            <person name="Tallon L."/>
            <person name="Sadzewicz L."/>
            <person name="Zhao X."/>
            <person name="Boylan J."/>
            <person name="Ott S."/>
            <person name="Bowen H."/>
            <person name="Vavikolanu K."/>
            <person name="Mehta A."/>
            <person name="Aluvathingal J."/>
            <person name="Nadendla S."/>
            <person name="Yan Y."/>
            <person name="Sichtig H."/>
        </authorList>
    </citation>
    <scope>NUCLEOTIDE SEQUENCE [LARGE SCALE GENOMIC DNA]</scope>
    <source>
        <strain evidence="12 13">FDAARGOS_949</strain>
    </source>
</reference>
<dbReference type="PROSITE" id="PS01128">
    <property type="entry name" value="SHIKIMATE_KINASE"/>
    <property type="match status" value="1"/>
</dbReference>
<keyword evidence="7 11" id="KW-0418">Kinase</keyword>
<dbReference type="GO" id="GO:0009423">
    <property type="term" value="P:chorismate biosynthetic process"/>
    <property type="evidence" value="ECO:0007669"/>
    <property type="project" value="UniProtKB-UniRule"/>
</dbReference>
<keyword evidence="9 11" id="KW-0057">Aromatic amino acid biosynthesis</keyword>
<dbReference type="GO" id="GO:0005829">
    <property type="term" value="C:cytosol"/>
    <property type="evidence" value="ECO:0007669"/>
    <property type="project" value="TreeGrafter"/>
</dbReference>
<evidence type="ECO:0000256" key="9">
    <source>
        <dbReference type="ARBA" id="ARBA00023141"/>
    </source>
</evidence>
<dbReference type="AlphaFoldDB" id="A0AAP9XXL1"/>
<dbReference type="PRINTS" id="PR01100">
    <property type="entry name" value="SHIKIMTKNASE"/>
</dbReference>
<dbReference type="GO" id="GO:0008652">
    <property type="term" value="P:amino acid biosynthetic process"/>
    <property type="evidence" value="ECO:0007669"/>
    <property type="project" value="UniProtKB-KW"/>
</dbReference>
<keyword evidence="4 11" id="KW-0028">Amino-acid biosynthesis</keyword>
<comment type="caution">
    <text evidence="11">Lacks conserved residue(s) required for the propagation of feature annotation.</text>
</comment>
<accession>A0AAP9XXL1</accession>
<feature type="binding site" evidence="11">
    <location>
        <position position="128"/>
    </location>
    <ligand>
        <name>substrate</name>
    </ligand>
</feature>
<sequence>MIGMPGAGKTTVGAALAAALGRPFADSDRELEQRFGAPLSTLFPMPTFRAREADVIDALSRRDTLVLATGGGAVLRDDTRARLKARCHVIYLISDIDALYRRTRRHSARPLLNVPDPRAMLSELQRTRDPLYRACAHRLLDTRDASIEEIVAAALTEPAHS</sequence>
<dbReference type="InterPro" id="IPR023000">
    <property type="entry name" value="Shikimate_kinase_CS"/>
</dbReference>
<comment type="subunit">
    <text evidence="11">Monomer.</text>
</comment>
<evidence type="ECO:0000256" key="3">
    <source>
        <dbReference type="ARBA" id="ARBA00012154"/>
    </source>
</evidence>